<dbReference type="PANTHER" id="PTHR12771:SF2">
    <property type="entry name" value="ELMO DOMAIN-CONTAINING PROTEIN 3"/>
    <property type="match status" value="1"/>
</dbReference>
<dbReference type="InterPro" id="IPR050868">
    <property type="entry name" value="ELMO_domain-containing"/>
</dbReference>
<evidence type="ECO:0000259" key="1">
    <source>
        <dbReference type="PROSITE" id="PS51335"/>
    </source>
</evidence>
<proteinExistence type="predicted"/>
<feature type="domain" description="ELMO" evidence="1">
    <location>
        <begin position="172"/>
        <end position="359"/>
    </location>
</feature>
<gene>
    <name evidence="2" type="ORF">TCMB3V08_LOCUS12893</name>
</gene>
<dbReference type="EMBL" id="OE199242">
    <property type="protein sequence ID" value="CAD7580360.1"/>
    <property type="molecule type" value="Genomic_DNA"/>
</dbReference>
<dbReference type="InterPro" id="IPR006816">
    <property type="entry name" value="ELMO_dom"/>
</dbReference>
<name>A0A7R9PEY2_TIMCA</name>
<dbReference type="AlphaFoldDB" id="A0A7R9PEY2"/>
<protein>
    <submittedName>
        <fullName evidence="2">(California timema) hypothetical protein</fullName>
    </submittedName>
</protein>
<organism evidence="2">
    <name type="scientific">Timema californicum</name>
    <name type="common">California timema</name>
    <name type="synonym">Walking stick</name>
    <dbReference type="NCBI Taxonomy" id="61474"/>
    <lineage>
        <taxon>Eukaryota</taxon>
        <taxon>Metazoa</taxon>
        <taxon>Ecdysozoa</taxon>
        <taxon>Arthropoda</taxon>
        <taxon>Hexapoda</taxon>
        <taxon>Insecta</taxon>
        <taxon>Pterygota</taxon>
        <taxon>Neoptera</taxon>
        <taxon>Polyneoptera</taxon>
        <taxon>Phasmatodea</taxon>
        <taxon>Timematodea</taxon>
        <taxon>Timematoidea</taxon>
        <taxon>Timematidae</taxon>
        <taxon>Timema</taxon>
    </lineage>
</organism>
<dbReference type="PANTHER" id="PTHR12771">
    <property type="entry name" value="ENGULFMENT AND CELL MOTILITY"/>
    <property type="match status" value="1"/>
</dbReference>
<sequence length="404" mass="44734">MYCRLLDGGTNLAHSCSRQAGPGRLRALPHAPDGVPAAHRYSPRLYLLRLSLAANRLPGESLSWDRRDTLGTGESLGTGETLLGQASLSWDRRDSLGTGETLLGQASLPWDRQVSLGTGKCPLGQASVSRDRQVSLGTGESPLGQASLSWDRRDAGHCGGRLISYTRLESSSPSSAIQPIARLTSYTIQQPNCNTPSTPSVTTWSKVTLFTRRDKEIGVRGERRTTGSDWFQGNDPGTDLRGVGMLGLLQLLYLASSPHLMPLARDIYRVSLDEQQNFPLAVLSLNMTRMALQTLRQGLLNRYSCVRGYQPAQTHAEVLNEFYAAIFCHTLHLWTSQHKTIRDSGYVLKDVEWFCRSNVRVVLRNFHAQLNSYNAHSLKNHDSTLCLQGSFHDLLTQAKTEVFI</sequence>
<reference evidence="2" key="1">
    <citation type="submission" date="2020-11" db="EMBL/GenBank/DDBJ databases">
        <authorList>
            <person name="Tran Van P."/>
        </authorList>
    </citation>
    <scope>NUCLEOTIDE SEQUENCE</scope>
</reference>
<evidence type="ECO:0000313" key="2">
    <source>
        <dbReference type="EMBL" id="CAD7580360.1"/>
    </source>
</evidence>
<accession>A0A7R9PEY2</accession>
<dbReference type="Pfam" id="PF04727">
    <property type="entry name" value="ELMO_CED12"/>
    <property type="match status" value="1"/>
</dbReference>
<dbReference type="PROSITE" id="PS51335">
    <property type="entry name" value="ELMO"/>
    <property type="match status" value="1"/>
</dbReference>